<feature type="compositionally biased region" description="Basic and acidic residues" evidence="4">
    <location>
        <begin position="14"/>
        <end position="24"/>
    </location>
</feature>
<dbReference type="CDD" id="cd16472">
    <property type="entry name" value="RING-H2_RNF38-like"/>
    <property type="match status" value="1"/>
</dbReference>
<dbReference type="AlphaFoldDB" id="A0AAV3YBR7"/>
<dbReference type="GO" id="GO:0016567">
    <property type="term" value="P:protein ubiquitination"/>
    <property type="evidence" value="ECO:0007669"/>
    <property type="project" value="TreeGrafter"/>
</dbReference>
<reference evidence="6 7" key="1">
    <citation type="journal article" date="2021" name="Elife">
        <title>Chloroplast acquisition without the gene transfer in kleptoplastic sea slugs, Plakobranchus ocellatus.</title>
        <authorList>
            <person name="Maeda T."/>
            <person name="Takahashi S."/>
            <person name="Yoshida T."/>
            <person name="Shimamura S."/>
            <person name="Takaki Y."/>
            <person name="Nagai Y."/>
            <person name="Toyoda A."/>
            <person name="Suzuki Y."/>
            <person name="Arimoto A."/>
            <person name="Ishii H."/>
            <person name="Satoh N."/>
            <person name="Nishiyama T."/>
            <person name="Hasebe M."/>
            <person name="Maruyama T."/>
            <person name="Minagawa J."/>
            <person name="Obokata J."/>
            <person name="Shigenobu S."/>
        </authorList>
    </citation>
    <scope>NUCLEOTIDE SEQUENCE [LARGE SCALE GENOMIC DNA]</scope>
</reference>
<evidence type="ECO:0000256" key="1">
    <source>
        <dbReference type="ARBA" id="ARBA00022771"/>
    </source>
</evidence>
<accession>A0AAV3YBR7</accession>
<feature type="region of interest" description="Disordered" evidence="4">
    <location>
        <begin position="52"/>
        <end position="77"/>
    </location>
</feature>
<comment type="caution">
    <text evidence="6">The sequence shown here is derived from an EMBL/GenBank/DDBJ whole genome shotgun (WGS) entry which is preliminary data.</text>
</comment>
<sequence>MAARSQDGSSSTPDHSEERQDVQSHHPPSPARSDRSSIPMMNYTCVSLDSIGSFGGDSQPRRRHHRPRPAVHSQHCNNPHYILRHTENNGIHTVYFPAVTVSEEPQDHPHYQTTERPLNNRNQSRGVRHHHNEPSTDSGVPEDEGSIANNGVPENEGNLSTQPSSNNTNSGTPENEGNLSQQTSSNITNSGVPEHERVESLREMLTHLMNTQGESRNDEPLSDQFQLPPEAVPTHDMDNAIYITLEHNSFDEEDIEVLSPIVMPLSFGSGLSVAQLHTQLPTRHFSDDTERPESKHTSCVVCMCEFEDRQLLRVLPCSHEFHVECVDEWLKANRTCPVCRHDVINRS</sequence>
<dbReference type="FunFam" id="3.30.40.10:FF:000388">
    <property type="entry name" value="Putative RING zinc finger domain superfamily protein"/>
    <property type="match status" value="1"/>
</dbReference>
<evidence type="ECO:0000313" key="7">
    <source>
        <dbReference type="Proteomes" id="UP000735302"/>
    </source>
</evidence>
<dbReference type="Gene3D" id="3.30.40.10">
    <property type="entry name" value="Zinc/RING finger domain, C3HC4 (zinc finger)"/>
    <property type="match status" value="1"/>
</dbReference>
<keyword evidence="2" id="KW-0862">Zinc</keyword>
<dbReference type="GO" id="GO:0008270">
    <property type="term" value="F:zinc ion binding"/>
    <property type="evidence" value="ECO:0007669"/>
    <property type="project" value="UniProtKB-KW"/>
</dbReference>
<evidence type="ECO:0000256" key="2">
    <source>
        <dbReference type="ARBA" id="ARBA00022833"/>
    </source>
</evidence>
<dbReference type="InterPro" id="IPR013083">
    <property type="entry name" value="Znf_RING/FYVE/PHD"/>
</dbReference>
<proteinExistence type="predicted"/>
<dbReference type="PANTHER" id="PTHR46171">
    <property type="entry name" value="GH10160P"/>
    <property type="match status" value="1"/>
</dbReference>
<protein>
    <submittedName>
        <fullName evidence="6">RING finger protein 38</fullName>
    </submittedName>
</protein>
<dbReference type="InterPro" id="IPR001841">
    <property type="entry name" value="Znf_RING"/>
</dbReference>
<dbReference type="Pfam" id="PF13639">
    <property type="entry name" value="zf-RING_2"/>
    <property type="match status" value="1"/>
</dbReference>
<feature type="compositionally biased region" description="Polar residues" evidence="4">
    <location>
        <begin position="157"/>
        <end position="191"/>
    </location>
</feature>
<evidence type="ECO:0000256" key="4">
    <source>
        <dbReference type="SAM" id="MobiDB-lite"/>
    </source>
</evidence>
<dbReference type="SUPFAM" id="SSF57850">
    <property type="entry name" value="RING/U-box"/>
    <property type="match status" value="1"/>
</dbReference>
<feature type="domain" description="RING-type" evidence="5">
    <location>
        <begin position="299"/>
        <end position="340"/>
    </location>
</feature>
<gene>
    <name evidence="6" type="ORF">PoB_000644300</name>
</gene>
<dbReference type="EMBL" id="BLXT01000747">
    <property type="protein sequence ID" value="GFN79937.1"/>
    <property type="molecule type" value="Genomic_DNA"/>
</dbReference>
<feature type="compositionally biased region" description="Polar residues" evidence="4">
    <location>
        <begin position="1"/>
        <end position="13"/>
    </location>
</feature>
<keyword evidence="7" id="KW-1185">Reference proteome</keyword>
<organism evidence="6 7">
    <name type="scientific">Plakobranchus ocellatus</name>
    <dbReference type="NCBI Taxonomy" id="259542"/>
    <lineage>
        <taxon>Eukaryota</taxon>
        <taxon>Metazoa</taxon>
        <taxon>Spiralia</taxon>
        <taxon>Lophotrochozoa</taxon>
        <taxon>Mollusca</taxon>
        <taxon>Gastropoda</taxon>
        <taxon>Heterobranchia</taxon>
        <taxon>Euthyneura</taxon>
        <taxon>Panpulmonata</taxon>
        <taxon>Sacoglossa</taxon>
        <taxon>Placobranchoidea</taxon>
        <taxon>Plakobranchidae</taxon>
        <taxon>Plakobranchus</taxon>
    </lineage>
</organism>
<feature type="region of interest" description="Disordered" evidence="4">
    <location>
        <begin position="1"/>
        <end position="38"/>
    </location>
</feature>
<evidence type="ECO:0000313" key="6">
    <source>
        <dbReference type="EMBL" id="GFN79937.1"/>
    </source>
</evidence>
<keyword evidence="1 3" id="KW-0863">Zinc-finger</keyword>
<dbReference type="PROSITE" id="PS50089">
    <property type="entry name" value="ZF_RING_2"/>
    <property type="match status" value="1"/>
</dbReference>
<evidence type="ECO:0000259" key="5">
    <source>
        <dbReference type="PROSITE" id="PS50089"/>
    </source>
</evidence>
<evidence type="ECO:0000256" key="3">
    <source>
        <dbReference type="PROSITE-ProRule" id="PRU00175"/>
    </source>
</evidence>
<dbReference type="Proteomes" id="UP000735302">
    <property type="component" value="Unassembled WGS sequence"/>
</dbReference>
<dbReference type="PANTHER" id="PTHR46171:SF3">
    <property type="entry name" value="GH10160P"/>
    <property type="match status" value="1"/>
</dbReference>
<dbReference type="GO" id="GO:0061630">
    <property type="term" value="F:ubiquitin protein ligase activity"/>
    <property type="evidence" value="ECO:0007669"/>
    <property type="project" value="TreeGrafter"/>
</dbReference>
<feature type="compositionally biased region" description="Polar residues" evidence="4">
    <location>
        <begin position="111"/>
        <end position="125"/>
    </location>
</feature>
<name>A0AAV3YBR7_9GAST</name>
<feature type="region of interest" description="Disordered" evidence="4">
    <location>
        <begin position="105"/>
        <end position="197"/>
    </location>
</feature>
<keyword evidence="1 3" id="KW-0479">Metal-binding</keyword>
<dbReference type="SMART" id="SM00184">
    <property type="entry name" value="RING"/>
    <property type="match status" value="1"/>
</dbReference>